<dbReference type="PANTHER" id="PTHR43271">
    <property type="entry name" value="BLL2771 PROTEIN"/>
    <property type="match status" value="1"/>
</dbReference>
<feature type="transmembrane region" description="Helical" evidence="8">
    <location>
        <begin position="321"/>
        <end position="346"/>
    </location>
</feature>
<proteinExistence type="inferred from homology"/>
<feature type="transmembrane region" description="Helical" evidence="8">
    <location>
        <begin position="358"/>
        <end position="378"/>
    </location>
</feature>
<sequence length="413" mass="43093">MAAARRGVNPEDFAGHVPRTRSYRRLIAGLFFAGVATFAQLYSLQAVLPQVSADLEVPASTAALTVSAATLGIAAAVIPWSLVADRIGRIPAMAVGIIVATSFGLAAPLSTEITVLLALRLGEGLALGAVPAVALAYLSEEVHARYVAAAAGSYTAGTTVGGLSGRLVAGPLAEAFDWRVCVWSVTVLCTAAAVLFLWLVPRARRFVPGRMRSDAGPGMLARLARALRSPRLLALYAQGFLLMGAFVAVYNYLGFHLIAPPFLLPVWLVTLLFLAYLAGTVSSPSAGALAARLGRRPVLLWAIGLFVVGAALMYVPIPIVILIGLVVFTAGFFGAHAIASSWAPVLADPESRAQAPSLYYFAYYAGSSLFGWALGVVFGHSGWGWFLATVIGMGVVAAVIAAVLLRSDVPTDA</sequence>
<reference evidence="10 11" key="1">
    <citation type="submission" date="2023-07" db="EMBL/GenBank/DDBJ databases">
        <title>Comparative genomics of wheat-associated soil bacteria to identify genetic determinants of phenazine resistance.</title>
        <authorList>
            <person name="Mouncey N."/>
        </authorList>
    </citation>
    <scope>NUCLEOTIDE SEQUENCE [LARGE SCALE GENOMIC DNA]</scope>
    <source>
        <strain evidence="10 11">W2I7</strain>
    </source>
</reference>
<evidence type="ECO:0000256" key="3">
    <source>
        <dbReference type="ARBA" id="ARBA00022448"/>
    </source>
</evidence>
<evidence type="ECO:0000256" key="1">
    <source>
        <dbReference type="ARBA" id="ARBA00004651"/>
    </source>
</evidence>
<evidence type="ECO:0000256" key="8">
    <source>
        <dbReference type="SAM" id="Phobius"/>
    </source>
</evidence>
<evidence type="ECO:0000256" key="4">
    <source>
        <dbReference type="ARBA" id="ARBA00022475"/>
    </source>
</evidence>
<accession>A0ABU0P3J8</accession>
<keyword evidence="11" id="KW-1185">Reference proteome</keyword>
<evidence type="ECO:0000256" key="6">
    <source>
        <dbReference type="ARBA" id="ARBA00022989"/>
    </source>
</evidence>
<organism evidence="10 11">
    <name type="scientific">Microbacterium murale</name>
    <dbReference type="NCBI Taxonomy" id="1081040"/>
    <lineage>
        <taxon>Bacteria</taxon>
        <taxon>Bacillati</taxon>
        <taxon>Actinomycetota</taxon>
        <taxon>Actinomycetes</taxon>
        <taxon>Micrococcales</taxon>
        <taxon>Microbacteriaceae</taxon>
        <taxon>Microbacterium</taxon>
    </lineage>
</organism>
<dbReference type="Proteomes" id="UP001239085">
    <property type="component" value="Unassembled WGS sequence"/>
</dbReference>
<evidence type="ECO:0000259" key="9">
    <source>
        <dbReference type="PROSITE" id="PS50850"/>
    </source>
</evidence>
<name>A0ABU0P3J8_9MICO</name>
<feature type="transmembrane region" description="Helical" evidence="8">
    <location>
        <begin position="384"/>
        <end position="405"/>
    </location>
</feature>
<dbReference type="PROSITE" id="PS50850">
    <property type="entry name" value="MFS"/>
    <property type="match status" value="1"/>
</dbReference>
<dbReference type="Gene3D" id="1.20.1250.20">
    <property type="entry name" value="MFS general substrate transporter like domains"/>
    <property type="match status" value="2"/>
</dbReference>
<comment type="caution">
    <text evidence="10">The sequence shown here is derived from an EMBL/GenBank/DDBJ whole genome shotgun (WGS) entry which is preliminary data.</text>
</comment>
<feature type="transmembrane region" description="Helical" evidence="8">
    <location>
        <begin position="180"/>
        <end position="200"/>
    </location>
</feature>
<dbReference type="Pfam" id="PF07690">
    <property type="entry name" value="MFS_1"/>
    <property type="match status" value="2"/>
</dbReference>
<keyword evidence="3" id="KW-0813">Transport</keyword>
<feature type="transmembrane region" description="Helical" evidence="8">
    <location>
        <begin position="115"/>
        <end position="139"/>
    </location>
</feature>
<keyword evidence="6 8" id="KW-1133">Transmembrane helix</keyword>
<dbReference type="InterPro" id="IPR011701">
    <property type="entry name" value="MFS"/>
</dbReference>
<dbReference type="RefSeq" id="WP_307357157.1">
    <property type="nucleotide sequence ID" value="NZ_JAUSXK010000001.1"/>
</dbReference>
<dbReference type="SUPFAM" id="SSF103473">
    <property type="entry name" value="MFS general substrate transporter"/>
    <property type="match status" value="1"/>
</dbReference>
<keyword evidence="7 8" id="KW-0472">Membrane</keyword>
<comment type="similarity">
    <text evidence="2">Belongs to the major facilitator superfamily.</text>
</comment>
<feature type="transmembrane region" description="Helical" evidence="8">
    <location>
        <begin position="146"/>
        <end position="168"/>
    </location>
</feature>
<feature type="transmembrane region" description="Helical" evidence="8">
    <location>
        <begin position="298"/>
        <end position="315"/>
    </location>
</feature>
<feature type="transmembrane region" description="Helical" evidence="8">
    <location>
        <begin position="26"/>
        <end position="42"/>
    </location>
</feature>
<dbReference type="InterPro" id="IPR020846">
    <property type="entry name" value="MFS_dom"/>
</dbReference>
<comment type="subcellular location">
    <subcellularLocation>
        <location evidence="1">Cell membrane</location>
        <topology evidence="1">Multi-pass membrane protein</topology>
    </subcellularLocation>
</comment>
<feature type="transmembrane region" description="Helical" evidence="8">
    <location>
        <begin position="90"/>
        <end position="109"/>
    </location>
</feature>
<dbReference type="CDD" id="cd17324">
    <property type="entry name" value="MFS_NepI_like"/>
    <property type="match status" value="1"/>
</dbReference>
<dbReference type="PANTHER" id="PTHR43271:SF1">
    <property type="entry name" value="INNER MEMBRANE TRANSPORT PROTEIN YNFM"/>
    <property type="match status" value="1"/>
</dbReference>
<evidence type="ECO:0000313" key="11">
    <source>
        <dbReference type="Proteomes" id="UP001239085"/>
    </source>
</evidence>
<feature type="domain" description="Major facilitator superfamily (MFS) profile" evidence="9">
    <location>
        <begin position="26"/>
        <end position="410"/>
    </location>
</feature>
<protein>
    <submittedName>
        <fullName evidence="10">YNFM family putative membrane transporter</fullName>
    </submittedName>
</protein>
<evidence type="ECO:0000313" key="10">
    <source>
        <dbReference type="EMBL" id="MDQ0641910.1"/>
    </source>
</evidence>
<keyword evidence="5 8" id="KW-0812">Transmembrane</keyword>
<feature type="transmembrane region" description="Helical" evidence="8">
    <location>
        <begin position="232"/>
        <end position="252"/>
    </location>
</feature>
<evidence type="ECO:0000256" key="5">
    <source>
        <dbReference type="ARBA" id="ARBA00022692"/>
    </source>
</evidence>
<gene>
    <name evidence="10" type="ORF">QFZ46_000070</name>
</gene>
<evidence type="ECO:0000256" key="2">
    <source>
        <dbReference type="ARBA" id="ARBA00008335"/>
    </source>
</evidence>
<dbReference type="EMBL" id="JAUSXK010000001">
    <property type="protein sequence ID" value="MDQ0641910.1"/>
    <property type="molecule type" value="Genomic_DNA"/>
</dbReference>
<keyword evidence="4" id="KW-1003">Cell membrane</keyword>
<feature type="transmembrane region" description="Helical" evidence="8">
    <location>
        <begin position="62"/>
        <end position="83"/>
    </location>
</feature>
<dbReference type="InterPro" id="IPR036259">
    <property type="entry name" value="MFS_trans_sf"/>
</dbReference>
<evidence type="ECO:0000256" key="7">
    <source>
        <dbReference type="ARBA" id="ARBA00023136"/>
    </source>
</evidence>